<name>A0ABQ6LJP0_9RHOB</name>
<evidence type="ECO:0000256" key="1">
    <source>
        <dbReference type="SAM" id="SignalP"/>
    </source>
</evidence>
<accession>A0ABQ6LJP0</accession>
<evidence type="ECO:0000313" key="2">
    <source>
        <dbReference type="EMBL" id="GMG83478.1"/>
    </source>
</evidence>
<keyword evidence="3" id="KW-1185">Reference proteome</keyword>
<dbReference type="RefSeq" id="WP_285672274.1">
    <property type="nucleotide sequence ID" value="NZ_BSYI01000020.1"/>
</dbReference>
<gene>
    <name evidence="2" type="ORF">LNKW23_26910</name>
</gene>
<keyword evidence="1" id="KW-0732">Signal</keyword>
<reference evidence="2 3" key="1">
    <citation type="submission" date="2023-04" db="EMBL/GenBank/DDBJ databases">
        <title>Marinoamorphus aggregata gen. nov., sp. Nov., isolate from tissue of brittle star Ophioplocus japonicus.</title>
        <authorList>
            <person name="Kawano K."/>
            <person name="Sawayama S."/>
            <person name="Nakagawa S."/>
        </authorList>
    </citation>
    <scope>NUCLEOTIDE SEQUENCE [LARGE SCALE GENOMIC DNA]</scope>
    <source>
        <strain evidence="2 3">NKW23</strain>
    </source>
</reference>
<protein>
    <recommendedName>
        <fullName evidence="4">Secreted protein</fullName>
    </recommendedName>
</protein>
<evidence type="ECO:0000313" key="3">
    <source>
        <dbReference type="Proteomes" id="UP001239909"/>
    </source>
</evidence>
<feature type="chain" id="PRO_5046616799" description="Secreted protein" evidence="1">
    <location>
        <begin position="30"/>
        <end position="103"/>
    </location>
</feature>
<organism evidence="2 3">
    <name type="scientific">Paralimibaculum aggregatum</name>
    <dbReference type="NCBI Taxonomy" id="3036245"/>
    <lineage>
        <taxon>Bacteria</taxon>
        <taxon>Pseudomonadati</taxon>
        <taxon>Pseudomonadota</taxon>
        <taxon>Alphaproteobacteria</taxon>
        <taxon>Rhodobacterales</taxon>
        <taxon>Paracoccaceae</taxon>
        <taxon>Paralimibaculum</taxon>
    </lineage>
</organism>
<evidence type="ECO:0008006" key="4">
    <source>
        <dbReference type="Google" id="ProtNLM"/>
    </source>
</evidence>
<proteinExistence type="predicted"/>
<feature type="signal peptide" evidence="1">
    <location>
        <begin position="1"/>
        <end position="29"/>
    </location>
</feature>
<sequence>MVPARTRSGLRAAFGAGLLAAFLCLPVAAEEPLPETAALAPAPMAEVQAGGLAAAPLDPALAGRIPGRKVEPTAPSLLLGATLGLLNTGGSGETIPLPYTGGD</sequence>
<comment type="caution">
    <text evidence="2">The sequence shown here is derived from an EMBL/GenBank/DDBJ whole genome shotgun (WGS) entry which is preliminary data.</text>
</comment>
<dbReference type="Proteomes" id="UP001239909">
    <property type="component" value="Unassembled WGS sequence"/>
</dbReference>
<dbReference type="EMBL" id="BSYI01000020">
    <property type="protein sequence ID" value="GMG83478.1"/>
    <property type="molecule type" value="Genomic_DNA"/>
</dbReference>